<dbReference type="EMBL" id="HE580273">
    <property type="protein sequence ID" value="CCK73555.1"/>
    <property type="molecule type" value="Genomic_DNA"/>
</dbReference>
<reference evidence="2 3" key="1">
    <citation type="journal article" date="2011" name="Proc. Natl. Acad. Sci. U.S.A.">
        <title>Evolutionary erosion of yeast sex chromosomes by mating-type switching accidents.</title>
        <authorList>
            <person name="Gordon J.L."/>
            <person name="Armisen D."/>
            <person name="Proux-Wera E."/>
            <person name="Oheigeartaigh S.S."/>
            <person name="Byrne K.P."/>
            <person name="Wolfe K.H."/>
        </authorList>
    </citation>
    <scope>NUCLEOTIDE SEQUENCE [LARGE SCALE GENOMIC DNA]</scope>
    <source>
        <strain evidence="3">ATCC 10597 / BCRC 20456 / CBS 421 / NBRC 0211 / NRRL Y-12639</strain>
    </source>
</reference>
<keyword evidence="3" id="KW-1185">Reference proteome</keyword>
<dbReference type="RefSeq" id="XP_003980231.1">
    <property type="nucleotide sequence ID" value="XM_003980182.1"/>
</dbReference>
<organism evidence="2 3">
    <name type="scientific">Naumovozyma dairenensis (strain ATCC 10597 / BCRC 20456 / CBS 421 / NBRC 0211 / NRRL Y-12639)</name>
    <name type="common">Saccharomyces dairenensis</name>
    <dbReference type="NCBI Taxonomy" id="1071378"/>
    <lineage>
        <taxon>Eukaryota</taxon>
        <taxon>Fungi</taxon>
        <taxon>Dikarya</taxon>
        <taxon>Ascomycota</taxon>
        <taxon>Saccharomycotina</taxon>
        <taxon>Saccharomycetes</taxon>
        <taxon>Saccharomycetales</taxon>
        <taxon>Saccharomycetaceae</taxon>
        <taxon>Naumovozyma</taxon>
    </lineage>
</organism>
<proteinExistence type="predicted"/>
<evidence type="ECO:0008006" key="4">
    <source>
        <dbReference type="Google" id="ProtNLM"/>
    </source>
</evidence>
<dbReference type="InterPro" id="IPR035187">
    <property type="entry name" value="Mpm1"/>
</dbReference>
<dbReference type="OrthoDB" id="4044171at2759"/>
<feature type="region of interest" description="Disordered" evidence="1">
    <location>
        <begin position="268"/>
        <end position="296"/>
    </location>
</feature>
<dbReference type="eggNOG" id="ENOG502RZT3">
    <property type="taxonomic scope" value="Eukaryota"/>
</dbReference>
<dbReference type="Proteomes" id="UP000000689">
    <property type="component" value="Chromosome 7"/>
</dbReference>
<name>J7SBT7_NAUDC</name>
<dbReference type="AlphaFoldDB" id="J7SBT7"/>
<evidence type="ECO:0000313" key="3">
    <source>
        <dbReference type="Proteomes" id="UP000000689"/>
    </source>
</evidence>
<gene>
    <name evidence="2" type="primary">NDAI0G05720</name>
    <name evidence="2" type="ordered locus">NDAI_0G05720</name>
</gene>
<dbReference type="OMA" id="HEYENHP"/>
<evidence type="ECO:0000256" key="1">
    <source>
        <dbReference type="SAM" id="MobiDB-lite"/>
    </source>
</evidence>
<evidence type="ECO:0000313" key="2">
    <source>
        <dbReference type="EMBL" id="CCK73555.1"/>
    </source>
</evidence>
<accession>J7SBT7</accession>
<feature type="region of interest" description="Disordered" evidence="1">
    <location>
        <begin position="191"/>
        <end position="223"/>
    </location>
</feature>
<dbReference type="KEGG" id="ndi:NDAI_0G05720"/>
<protein>
    <recommendedName>
        <fullName evidence="4">Mitochondrial peculiar membrane protein 1</fullName>
    </recommendedName>
</protein>
<sequence length="296" mass="33768">MGLYNKDTKIDNTTTQRWVSQIDKDTREDVNNPFWDMFWNLGGASADKVLHPRNQQGHLQEEEGRVPLTDSLNSVWQTVSQDLSGLLNPGNLLNFQRKNGAVPTLSQYEHCKNVDGLSVWNRFGQWQCLFPASIKPDDIPLNAMGQGKDPYLTKEIVMGDKDHKLGLYFTEFGDFLDWRLQMSKLVQEKRLQEQKKSSPISSSSLTPEGLMLDSYNDHGMNDDKGKKVVGRAEFIQSFDSTDEGKGTIKKFKTYYDDGSVLIKSTKIKQPINNERPQVETSEDLIPASKDDDERIW</sequence>
<dbReference type="Pfam" id="PF17234">
    <property type="entry name" value="MPM1"/>
    <property type="match status" value="1"/>
</dbReference>
<feature type="compositionally biased region" description="Polar residues" evidence="1">
    <location>
        <begin position="270"/>
        <end position="279"/>
    </location>
</feature>
<dbReference type="GeneID" id="13927023"/>
<dbReference type="HOGENOM" id="CLU_083081_0_0_1"/>